<keyword evidence="4" id="KW-0411">Iron-sulfur</keyword>
<protein>
    <recommendedName>
        <fullName evidence="5">4Fe-4S ferredoxin-type domain-containing protein</fullName>
    </recommendedName>
</protein>
<accession>A0A653A134</accession>
<dbReference type="SUPFAM" id="SSF51905">
    <property type="entry name" value="FAD/NAD(P)-binding domain"/>
    <property type="match status" value="1"/>
</dbReference>
<dbReference type="Gene3D" id="3.30.70.20">
    <property type="match status" value="1"/>
</dbReference>
<dbReference type="EMBL" id="UPXX01000009">
    <property type="protein sequence ID" value="VBB41751.1"/>
    <property type="molecule type" value="Genomic_DNA"/>
</dbReference>
<dbReference type="PROSITE" id="PS00198">
    <property type="entry name" value="4FE4S_FER_1"/>
    <property type="match status" value="2"/>
</dbReference>
<dbReference type="InterPro" id="IPR036188">
    <property type="entry name" value="FAD/NAD-bd_sf"/>
</dbReference>
<organism evidence="6">
    <name type="scientific">Uncultured Desulfatiglans sp</name>
    <dbReference type="NCBI Taxonomy" id="1748965"/>
    <lineage>
        <taxon>Bacteria</taxon>
        <taxon>Pseudomonadati</taxon>
        <taxon>Thermodesulfobacteriota</taxon>
        <taxon>Desulfobacteria</taxon>
        <taxon>Desulfatiglandales</taxon>
        <taxon>Desulfatiglandaceae</taxon>
        <taxon>Desulfatiglans</taxon>
        <taxon>environmental samples</taxon>
    </lineage>
</organism>
<keyword evidence="3" id="KW-0408">Iron</keyword>
<keyword evidence="1" id="KW-0479">Metal-binding</keyword>
<dbReference type="AlphaFoldDB" id="A0A653A134"/>
<feature type="domain" description="4Fe-4S ferredoxin-type" evidence="5">
    <location>
        <begin position="341"/>
        <end position="370"/>
    </location>
</feature>
<dbReference type="SUPFAM" id="SSF54862">
    <property type="entry name" value="4Fe-4S ferredoxins"/>
    <property type="match status" value="1"/>
</dbReference>
<dbReference type="GO" id="GO:0016491">
    <property type="term" value="F:oxidoreductase activity"/>
    <property type="evidence" value="ECO:0007669"/>
    <property type="project" value="UniProtKB-KW"/>
</dbReference>
<dbReference type="InterPro" id="IPR017896">
    <property type="entry name" value="4Fe4S_Fe-S-bd"/>
</dbReference>
<evidence type="ECO:0000256" key="1">
    <source>
        <dbReference type="ARBA" id="ARBA00022723"/>
    </source>
</evidence>
<dbReference type="InterPro" id="IPR003813">
    <property type="entry name" value="MvhD/FlpD"/>
</dbReference>
<evidence type="ECO:0000313" key="6">
    <source>
        <dbReference type="EMBL" id="VBB41751.1"/>
    </source>
</evidence>
<feature type="domain" description="4Fe-4S ferredoxin-type" evidence="5">
    <location>
        <begin position="313"/>
        <end position="340"/>
    </location>
</feature>
<evidence type="ECO:0000256" key="3">
    <source>
        <dbReference type="ARBA" id="ARBA00023004"/>
    </source>
</evidence>
<evidence type="ECO:0000256" key="2">
    <source>
        <dbReference type="ARBA" id="ARBA00023002"/>
    </source>
</evidence>
<gene>
    <name evidence="6" type="ORF">TRIP_B170053</name>
</gene>
<dbReference type="GO" id="GO:0051536">
    <property type="term" value="F:iron-sulfur cluster binding"/>
    <property type="evidence" value="ECO:0007669"/>
    <property type="project" value="UniProtKB-KW"/>
</dbReference>
<evidence type="ECO:0000256" key="4">
    <source>
        <dbReference type="ARBA" id="ARBA00023014"/>
    </source>
</evidence>
<dbReference type="PROSITE" id="PS51379">
    <property type="entry name" value="4FE4S_FER_2"/>
    <property type="match status" value="2"/>
</dbReference>
<sequence>MKLGEYDKTVLVIGGGPTAWEMSRSLAQDGIPVMVAAPDDAERADMPSGVEWILGAQVTDVIGQVGDFAVWLKAGGKRFERRAGAIILALDANRQPGVLPAGAAFGERIRAMTEAEDVLFGRQGHPSLRRVIVLDRLDGLSTAASHERLLRFAVRVQEECNATVYVLTSQVKVASIGLEILYGRLRDGGGLVVKPDAVQVETGDDAVRIRFRDTVLDEDVVLEADMLVAAEDEAPSPELERLAGVLRIERDKQGFLQADNVLRRPCLTNRRGVLSVGSSAAPSTQWDTEQGVTAATAEIRELYRWIEEEDHPDTILYNRDFCAFCLTCFRVCPHGAIHFTDRPNFLPLACQRCGLCAAACPGEALELVGYEKETFFKTLSSLKPLDVEGSKRIVAIACTKSAGRVLNAAPADAEIRKGLAWVEVQCAGTIRTTSLLRLLARPGLVDGVLVLACHNGNCRSRTGTVVAKNLVESIKLLLRAIGADPGRIGYISTAANDEVELARQITAFRDGLR</sequence>
<reference evidence="6" key="1">
    <citation type="submission" date="2018-07" db="EMBL/GenBank/DDBJ databases">
        <authorList>
            <consortium name="Genoscope - CEA"/>
            <person name="William W."/>
        </authorList>
    </citation>
    <scope>NUCLEOTIDE SEQUENCE</scope>
    <source>
        <strain evidence="6">IK1</strain>
    </source>
</reference>
<keyword evidence="2" id="KW-0560">Oxidoreductase</keyword>
<dbReference type="Pfam" id="PF13237">
    <property type="entry name" value="Fer4_10"/>
    <property type="match status" value="1"/>
</dbReference>
<proteinExistence type="predicted"/>
<dbReference type="InterPro" id="IPR017900">
    <property type="entry name" value="4Fe4S_Fe_S_CS"/>
</dbReference>
<dbReference type="GO" id="GO:0046872">
    <property type="term" value="F:metal ion binding"/>
    <property type="evidence" value="ECO:0007669"/>
    <property type="project" value="UniProtKB-KW"/>
</dbReference>
<evidence type="ECO:0000259" key="5">
    <source>
        <dbReference type="PROSITE" id="PS51379"/>
    </source>
</evidence>
<name>A0A653A134_UNCDX</name>
<dbReference type="Pfam" id="PF02662">
    <property type="entry name" value="FlpD"/>
    <property type="match status" value="1"/>
</dbReference>